<dbReference type="NCBIfam" id="TIGR03949">
    <property type="entry name" value="bact_IIb_cerein"/>
    <property type="match status" value="1"/>
</dbReference>
<keyword evidence="1" id="KW-0472">Membrane</keyword>
<dbReference type="EMBL" id="JAKZGS010000011">
    <property type="protein sequence ID" value="MCH7399032.1"/>
    <property type="molecule type" value="Genomic_DNA"/>
</dbReference>
<keyword evidence="1" id="KW-1133">Transmembrane helix</keyword>
<keyword evidence="1" id="KW-0812">Transmembrane</keyword>
<gene>
    <name evidence="2" type="ORF">MM236_13590</name>
</gene>
<protein>
    <submittedName>
        <fullName evidence="2">Class IIb bacteriocin, lactobin A/cerein 7B family</fullName>
    </submittedName>
</protein>
<dbReference type="Proteomes" id="UP001165488">
    <property type="component" value="Unassembled WGS sequence"/>
</dbReference>
<evidence type="ECO:0000313" key="2">
    <source>
        <dbReference type="EMBL" id="MCH7399032.1"/>
    </source>
</evidence>
<reference evidence="2" key="1">
    <citation type="submission" date="2022-03" db="EMBL/GenBank/DDBJ databases">
        <title>De novo assembled genomes of Belliella spp. (Cyclobacteriaceae) strains.</title>
        <authorList>
            <person name="Szabo A."/>
            <person name="Korponai K."/>
            <person name="Felfoldi T."/>
        </authorList>
    </citation>
    <scope>NUCLEOTIDE SEQUENCE</scope>
    <source>
        <strain evidence="2">DSM 107340</strain>
    </source>
</reference>
<dbReference type="InterPro" id="IPR023991">
    <property type="entry name" value="Bacteriocin_IIb_lactobn/cerein"/>
</dbReference>
<accession>A0ABS9UQZ2</accession>
<comment type="caution">
    <text evidence="2">The sequence shown here is derived from an EMBL/GenBank/DDBJ whole genome shotgun (WGS) entry which is preliminary data.</text>
</comment>
<dbReference type="RefSeq" id="WP_241275534.1">
    <property type="nucleotide sequence ID" value="NZ_JAKZGS010000011.1"/>
</dbReference>
<keyword evidence="3" id="KW-1185">Reference proteome</keyword>
<evidence type="ECO:0000256" key="1">
    <source>
        <dbReference type="SAM" id="Phobius"/>
    </source>
</evidence>
<feature type="transmembrane region" description="Helical" evidence="1">
    <location>
        <begin position="22"/>
        <end position="48"/>
    </location>
</feature>
<name>A0ABS9UQZ2_9BACT</name>
<proteinExistence type="predicted"/>
<evidence type="ECO:0000313" key="3">
    <source>
        <dbReference type="Proteomes" id="UP001165488"/>
    </source>
</evidence>
<organism evidence="2 3">
    <name type="scientific">Belliella calami</name>
    <dbReference type="NCBI Taxonomy" id="2923436"/>
    <lineage>
        <taxon>Bacteria</taxon>
        <taxon>Pseudomonadati</taxon>
        <taxon>Bacteroidota</taxon>
        <taxon>Cytophagia</taxon>
        <taxon>Cytophagales</taxon>
        <taxon>Cyclobacteriaceae</taxon>
        <taxon>Belliella</taxon>
    </lineage>
</organism>
<sequence length="56" mass="5874">MNNLKELSFEEMVEVKGGLAPLVIWGVAIGWNYIGGCLALGATIGATVTATQHAKE</sequence>